<keyword evidence="7 12" id="KW-0812">Transmembrane</keyword>
<comment type="caution">
    <text evidence="14">The sequence shown here is derived from an EMBL/GenBank/DDBJ whole genome shotgun (WGS) entry which is preliminary data.</text>
</comment>
<feature type="transmembrane region" description="Helical" evidence="12">
    <location>
        <begin position="186"/>
        <end position="207"/>
    </location>
</feature>
<dbReference type="PROSITE" id="PS51201">
    <property type="entry name" value="RCK_N"/>
    <property type="match status" value="1"/>
</dbReference>
<accession>T0INF7</accession>
<feature type="transmembrane region" description="Helical" evidence="12">
    <location>
        <begin position="6"/>
        <end position="23"/>
    </location>
</feature>
<evidence type="ECO:0000256" key="5">
    <source>
        <dbReference type="ARBA" id="ARBA00022475"/>
    </source>
</evidence>
<feature type="transmembrane region" description="Helical" evidence="12">
    <location>
        <begin position="88"/>
        <end position="114"/>
    </location>
</feature>
<feature type="domain" description="RCK N-terminal" evidence="13">
    <location>
        <begin position="403"/>
        <end position="520"/>
    </location>
</feature>
<dbReference type="PANTHER" id="PTHR46157:SF8">
    <property type="entry name" value="GLUTATHIONE-REGULATED POTASSIUM-EFFLUX SYSTEM PROTEIN"/>
    <property type="match status" value="1"/>
</dbReference>
<keyword evidence="15" id="KW-1185">Reference proteome</keyword>
<feature type="transmembrane region" description="Helical" evidence="12">
    <location>
        <begin position="120"/>
        <end position="139"/>
    </location>
</feature>
<protein>
    <recommendedName>
        <fullName evidence="13">RCK N-terminal domain-containing protein</fullName>
    </recommendedName>
</protein>
<keyword evidence="9 12" id="KW-1133">Transmembrane helix</keyword>
<sequence>MAAESHALDLFPVLVLLGAATLAAPLSQRLGLGSVLGYLAAGLVIGPFGTGLLSDPAQLLHVAELGIVLFLFLIGLEMRPSRLWKLRGAIFGIGLTQLCLAALGLTAVGVVTGFPAVPSFVAGIGFGLTSTAIVMRLLEEQGRFDSGAGQEIVAILLLEDMAIVPLLLMVTFLAPAAVESTSGRGITGILVGVTSIGGLFLAGRYLLNPLFRLLAGSQAREVMTAAALLVVLGAAWLMQLGGLSMAMGAFLAGVLLSESIFRHQLEADIEPFRGILLGLFFIAVGMSLDLSVVAQNWRLILFFAFAYMATKAAAIYAVARLFRSGHEEGAFRAAIMAQGGEFAFVLYAAAHGVGIITRDQVAILNAIIILSMALTPLVMLALRQLRGARPPETIASNLPQGLSARALVIGFGRFGQIASQFLLARGDDVSIIDTDIEMIDVARDFEFEVYYGDGTRLDILRTAGVDKAAVVLVCVDNPIATTRIVELLTANFPRVPVLARASDRVHMQVLDGKGAAFSIRETFESAMMLGQKAIELLGATTEQMRDYGDRIRARDAARLEREQWGDVTGVRALFSGDRAKAAIDLSVHETAPDRVASRQEKANGT</sequence>
<keyword evidence="3" id="KW-0813">Transport</keyword>
<dbReference type="AlphaFoldDB" id="T0INF7"/>
<reference evidence="14 15" key="1">
    <citation type="journal article" date="2013" name="Genome Announc.">
        <title>Draft Genome Sequence of Sphingobium ummariense Strain RL-3, a Hexachlorocyclohexane-Degrading Bacterium.</title>
        <authorList>
            <person name="Kohli P."/>
            <person name="Dua A."/>
            <person name="Sangwan N."/>
            <person name="Oldach P."/>
            <person name="Khurana J.P."/>
            <person name="Lal R."/>
        </authorList>
    </citation>
    <scope>NUCLEOTIDE SEQUENCE [LARGE SCALE GENOMIC DNA]</scope>
    <source>
        <strain evidence="14 15">RL-3</strain>
    </source>
</reference>
<dbReference type="InterPro" id="IPR006153">
    <property type="entry name" value="Cation/H_exchanger_TM"/>
</dbReference>
<dbReference type="SUPFAM" id="SSF51735">
    <property type="entry name" value="NAD(P)-binding Rossmann-fold domains"/>
    <property type="match status" value="1"/>
</dbReference>
<dbReference type="PRINTS" id="PR00335">
    <property type="entry name" value="KUPTAKETRKA"/>
</dbReference>
<evidence type="ECO:0000313" key="14">
    <source>
        <dbReference type="EMBL" id="EQB30375.1"/>
    </source>
</evidence>
<keyword evidence="5" id="KW-1003">Cell membrane</keyword>
<feature type="transmembrane region" description="Helical" evidence="12">
    <location>
        <begin position="362"/>
        <end position="382"/>
    </location>
</feature>
<dbReference type="Pfam" id="PF02254">
    <property type="entry name" value="TrkA_N"/>
    <property type="match status" value="1"/>
</dbReference>
<dbReference type="InterPro" id="IPR036291">
    <property type="entry name" value="NAD(P)-bd_dom_sf"/>
</dbReference>
<dbReference type="GO" id="GO:1902600">
    <property type="term" value="P:proton transmembrane transport"/>
    <property type="evidence" value="ECO:0007669"/>
    <property type="project" value="InterPro"/>
</dbReference>
<dbReference type="PANTHER" id="PTHR46157">
    <property type="entry name" value="K(+) EFFLUX ANTIPORTER 3, CHLOROPLASTIC"/>
    <property type="match status" value="1"/>
</dbReference>
<dbReference type="NCBIfam" id="TIGR00932">
    <property type="entry name" value="2a37"/>
    <property type="match status" value="1"/>
</dbReference>
<keyword evidence="11 12" id="KW-0472">Membrane</keyword>
<dbReference type="eggNOG" id="COG1226">
    <property type="taxonomic scope" value="Bacteria"/>
</dbReference>
<dbReference type="InterPro" id="IPR004771">
    <property type="entry name" value="K/H_exchanger"/>
</dbReference>
<feature type="transmembrane region" description="Helical" evidence="12">
    <location>
        <begin position="331"/>
        <end position="350"/>
    </location>
</feature>
<dbReference type="Pfam" id="PF00999">
    <property type="entry name" value="Na_H_Exchanger"/>
    <property type="match status" value="1"/>
</dbReference>
<keyword evidence="8" id="KW-0630">Potassium</keyword>
<organism evidence="14 15">
    <name type="scientific">Sphingobium ummariense RL-3</name>
    <dbReference type="NCBI Taxonomy" id="1346791"/>
    <lineage>
        <taxon>Bacteria</taxon>
        <taxon>Pseudomonadati</taxon>
        <taxon>Pseudomonadota</taxon>
        <taxon>Alphaproteobacteria</taxon>
        <taxon>Sphingomonadales</taxon>
        <taxon>Sphingomonadaceae</taxon>
        <taxon>Sphingobium</taxon>
    </lineage>
</organism>
<evidence type="ECO:0000259" key="13">
    <source>
        <dbReference type="PROSITE" id="PS51201"/>
    </source>
</evidence>
<evidence type="ECO:0000256" key="11">
    <source>
        <dbReference type="ARBA" id="ARBA00023136"/>
    </source>
</evidence>
<dbReference type="Gene3D" id="1.20.1530.20">
    <property type="match status" value="1"/>
</dbReference>
<dbReference type="Proteomes" id="UP000015523">
    <property type="component" value="Unassembled WGS sequence"/>
</dbReference>
<evidence type="ECO:0000256" key="1">
    <source>
        <dbReference type="ARBA" id="ARBA00004127"/>
    </source>
</evidence>
<evidence type="ECO:0000313" key="15">
    <source>
        <dbReference type="Proteomes" id="UP000015523"/>
    </source>
</evidence>
<keyword evidence="10" id="KW-0406">Ion transport</keyword>
<feature type="transmembrane region" description="Helical" evidence="12">
    <location>
        <begin position="151"/>
        <end position="174"/>
    </location>
</feature>
<dbReference type="Gene3D" id="3.40.50.720">
    <property type="entry name" value="NAD(P)-binding Rossmann-like Domain"/>
    <property type="match status" value="1"/>
</dbReference>
<dbReference type="PATRIC" id="fig|1346791.3.peg.3891"/>
<gene>
    <name evidence="14" type="ORF">M529_20140</name>
</gene>
<dbReference type="FunFam" id="3.40.50.720:FF:000036">
    <property type="entry name" value="Glutathione-regulated potassium-efflux system protein KefB"/>
    <property type="match status" value="1"/>
</dbReference>
<evidence type="ECO:0000256" key="9">
    <source>
        <dbReference type="ARBA" id="ARBA00022989"/>
    </source>
</evidence>
<dbReference type="GO" id="GO:0015079">
    <property type="term" value="F:potassium ion transmembrane transporter activity"/>
    <property type="evidence" value="ECO:0007669"/>
    <property type="project" value="InterPro"/>
</dbReference>
<evidence type="ECO:0000256" key="2">
    <source>
        <dbReference type="ARBA" id="ARBA00005551"/>
    </source>
</evidence>
<feature type="transmembrane region" description="Helical" evidence="12">
    <location>
        <begin position="35"/>
        <end position="53"/>
    </location>
</feature>
<feature type="transmembrane region" description="Helical" evidence="12">
    <location>
        <begin position="299"/>
        <end position="319"/>
    </location>
</feature>
<dbReference type="InterPro" id="IPR006036">
    <property type="entry name" value="K_uptake_TrkA"/>
</dbReference>
<keyword evidence="4" id="KW-0050">Antiport</keyword>
<evidence type="ECO:0000256" key="4">
    <source>
        <dbReference type="ARBA" id="ARBA00022449"/>
    </source>
</evidence>
<comment type="subcellular location">
    <subcellularLocation>
        <location evidence="1">Endomembrane system</location>
        <topology evidence="1">Multi-pass membrane protein</topology>
    </subcellularLocation>
</comment>
<comment type="similarity">
    <text evidence="2">Belongs to the monovalent cation:proton antiporter 2 (CPA2) transporter (TC 2.A.37) family.</text>
</comment>
<dbReference type="OrthoDB" id="9781411at2"/>
<dbReference type="RefSeq" id="WP_021319620.1">
    <property type="nucleotide sequence ID" value="NZ_AUWY01000121.1"/>
</dbReference>
<dbReference type="InterPro" id="IPR003148">
    <property type="entry name" value="RCK_N"/>
</dbReference>
<keyword evidence="6" id="KW-0633">Potassium transport</keyword>
<evidence type="ECO:0000256" key="12">
    <source>
        <dbReference type="SAM" id="Phobius"/>
    </source>
</evidence>
<dbReference type="InterPro" id="IPR038770">
    <property type="entry name" value="Na+/solute_symporter_sf"/>
</dbReference>
<dbReference type="GO" id="GO:0005886">
    <property type="term" value="C:plasma membrane"/>
    <property type="evidence" value="ECO:0007669"/>
    <property type="project" value="InterPro"/>
</dbReference>
<dbReference type="GO" id="GO:0015297">
    <property type="term" value="F:antiporter activity"/>
    <property type="evidence" value="ECO:0007669"/>
    <property type="project" value="UniProtKB-KW"/>
</dbReference>
<evidence type="ECO:0000256" key="10">
    <source>
        <dbReference type="ARBA" id="ARBA00023065"/>
    </source>
</evidence>
<dbReference type="GO" id="GO:0012505">
    <property type="term" value="C:endomembrane system"/>
    <property type="evidence" value="ECO:0007669"/>
    <property type="project" value="UniProtKB-SubCell"/>
</dbReference>
<evidence type="ECO:0000256" key="8">
    <source>
        <dbReference type="ARBA" id="ARBA00022958"/>
    </source>
</evidence>
<evidence type="ECO:0000256" key="7">
    <source>
        <dbReference type="ARBA" id="ARBA00022692"/>
    </source>
</evidence>
<feature type="transmembrane region" description="Helical" evidence="12">
    <location>
        <begin position="59"/>
        <end position="76"/>
    </location>
</feature>
<evidence type="ECO:0000256" key="3">
    <source>
        <dbReference type="ARBA" id="ARBA00022448"/>
    </source>
</evidence>
<feature type="transmembrane region" description="Helical" evidence="12">
    <location>
        <begin position="273"/>
        <end position="293"/>
    </location>
</feature>
<dbReference type="STRING" id="1346791.M529_20140"/>
<name>T0INF7_9SPHN</name>
<evidence type="ECO:0000256" key="6">
    <source>
        <dbReference type="ARBA" id="ARBA00022538"/>
    </source>
</evidence>
<dbReference type="eggNOG" id="COG0475">
    <property type="taxonomic scope" value="Bacteria"/>
</dbReference>
<dbReference type="EMBL" id="AUWY01000121">
    <property type="protein sequence ID" value="EQB30375.1"/>
    <property type="molecule type" value="Genomic_DNA"/>
</dbReference>
<proteinExistence type="inferred from homology"/>